<reference evidence="7 8" key="1">
    <citation type="submission" date="2020-03" db="EMBL/GenBank/DDBJ databases">
        <authorList>
            <person name="Zhu W."/>
        </authorList>
    </citation>
    <scope>NUCLEOTIDE SEQUENCE [LARGE SCALE GENOMIC DNA]</scope>
    <source>
        <strain evidence="7 8">323-1</strain>
    </source>
</reference>
<proteinExistence type="inferred from homology"/>
<accession>A0A6G8RVC1</accession>
<dbReference type="SUPFAM" id="SSF49401">
    <property type="entry name" value="Bacterial adhesins"/>
    <property type="match status" value="1"/>
</dbReference>
<dbReference type="PANTHER" id="PTHR33420">
    <property type="entry name" value="FIMBRIAL SUBUNIT ELFA-RELATED"/>
    <property type="match status" value="1"/>
</dbReference>
<feature type="signal peptide" evidence="5">
    <location>
        <begin position="1"/>
        <end position="21"/>
    </location>
</feature>
<evidence type="ECO:0000256" key="3">
    <source>
        <dbReference type="ARBA" id="ARBA00022729"/>
    </source>
</evidence>
<dbReference type="EMBL" id="CP049801">
    <property type="protein sequence ID" value="QIO05738.1"/>
    <property type="molecule type" value="Genomic_DNA"/>
</dbReference>
<evidence type="ECO:0000313" key="7">
    <source>
        <dbReference type="EMBL" id="QIO05738.1"/>
    </source>
</evidence>
<evidence type="ECO:0000313" key="8">
    <source>
        <dbReference type="Proteomes" id="UP000502297"/>
    </source>
</evidence>
<protein>
    <submittedName>
        <fullName evidence="7">Type 1 fimbrial protein</fullName>
    </submittedName>
</protein>
<evidence type="ECO:0000256" key="2">
    <source>
        <dbReference type="ARBA" id="ARBA00006671"/>
    </source>
</evidence>
<feature type="chain" id="PRO_5026179038" evidence="5">
    <location>
        <begin position="22"/>
        <end position="199"/>
    </location>
</feature>
<dbReference type="InterPro" id="IPR036937">
    <property type="entry name" value="Adhesion_dom_fimbrial_sf"/>
</dbReference>
<dbReference type="InterPro" id="IPR000259">
    <property type="entry name" value="Adhesion_dom_fimbrial"/>
</dbReference>
<feature type="domain" description="Fimbrial-type adhesion" evidence="6">
    <location>
        <begin position="35"/>
        <end position="199"/>
    </location>
</feature>
<dbReference type="GO" id="GO:0009289">
    <property type="term" value="C:pilus"/>
    <property type="evidence" value="ECO:0007669"/>
    <property type="project" value="InterPro"/>
</dbReference>
<dbReference type="Pfam" id="PF00419">
    <property type="entry name" value="Fimbrial"/>
    <property type="match status" value="1"/>
</dbReference>
<dbReference type="PANTHER" id="PTHR33420:SF12">
    <property type="entry name" value="FIMBRIN-LIKE PROTEIN FIMI-RELATED"/>
    <property type="match status" value="1"/>
</dbReference>
<dbReference type="Gene3D" id="2.60.40.1090">
    <property type="entry name" value="Fimbrial-type adhesion domain"/>
    <property type="match status" value="1"/>
</dbReference>
<evidence type="ECO:0000256" key="1">
    <source>
        <dbReference type="ARBA" id="ARBA00004561"/>
    </source>
</evidence>
<dbReference type="Proteomes" id="UP000502297">
    <property type="component" value="Chromosome"/>
</dbReference>
<organism evidence="7 8">
    <name type="scientific">Acinetobacter shaoyimingii</name>
    <dbReference type="NCBI Taxonomy" id="2715164"/>
    <lineage>
        <taxon>Bacteria</taxon>
        <taxon>Pseudomonadati</taxon>
        <taxon>Pseudomonadota</taxon>
        <taxon>Gammaproteobacteria</taxon>
        <taxon>Moraxellales</taxon>
        <taxon>Moraxellaceae</taxon>
        <taxon>Acinetobacter</taxon>
    </lineage>
</organism>
<evidence type="ECO:0000256" key="4">
    <source>
        <dbReference type="ARBA" id="ARBA00023263"/>
    </source>
</evidence>
<dbReference type="AlphaFoldDB" id="A0A6G8RVC1"/>
<dbReference type="GO" id="GO:0043709">
    <property type="term" value="P:cell adhesion involved in single-species biofilm formation"/>
    <property type="evidence" value="ECO:0007669"/>
    <property type="project" value="TreeGrafter"/>
</dbReference>
<comment type="subcellular location">
    <subcellularLocation>
        <location evidence="1">Fimbrium</location>
    </subcellularLocation>
</comment>
<gene>
    <name evidence="7" type="ORF">G8E00_07115</name>
</gene>
<comment type="similarity">
    <text evidence="2">Belongs to the fimbrial protein family.</text>
</comment>
<dbReference type="KEGG" id="asha:G8E00_07115"/>
<sequence>MKFKSLTMAAAVAALSTVAMADDVAPKILTSNATINFTGSVTRPTCVISLNEESIALPKVATTAFKQKGDTAGDAVTFTVNLQQNADNGGQAGAACPSVSVSGATETPNIKFSLTDAGLTSDKKALANTADNSKTIGVEILNDADTVIDFSTEETAAATPSTYNVDSGALTYKARYVALADTVAEQDIKASLSFSVIYK</sequence>
<dbReference type="RefSeq" id="WP_166012012.1">
    <property type="nucleotide sequence ID" value="NZ_CP049801.1"/>
</dbReference>
<keyword evidence="4" id="KW-0281">Fimbrium</keyword>
<dbReference type="InterPro" id="IPR008966">
    <property type="entry name" value="Adhesion_dom_sf"/>
</dbReference>
<keyword evidence="8" id="KW-1185">Reference proteome</keyword>
<evidence type="ECO:0000259" key="6">
    <source>
        <dbReference type="Pfam" id="PF00419"/>
    </source>
</evidence>
<name>A0A6G8RVC1_9GAMM</name>
<dbReference type="InterPro" id="IPR050263">
    <property type="entry name" value="Bact_Fimbrial_Adh_Pro"/>
</dbReference>
<keyword evidence="3 5" id="KW-0732">Signal</keyword>
<evidence type="ECO:0000256" key="5">
    <source>
        <dbReference type="SAM" id="SignalP"/>
    </source>
</evidence>